<evidence type="ECO:0000256" key="4">
    <source>
        <dbReference type="SAM" id="Coils"/>
    </source>
</evidence>
<dbReference type="FunFam" id="1.20.5.500:FF:000001">
    <property type="entry name" value="Type II keratin 23"/>
    <property type="match status" value="1"/>
</dbReference>
<feature type="compositionally biased region" description="Basic and acidic residues" evidence="5">
    <location>
        <begin position="419"/>
        <end position="430"/>
    </location>
</feature>
<dbReference type="SUPFAM" id="SSF64593">
    <property type="entry name" value="Intermediate filament protein, coiled coil region"/>
    <property type="match status" value="2"/>
</dbReference>
<dbReference type="PANTHER" id="PTHR23239:SF121">
    <property type="entry name" value="KERATIN, TYPE I CYTOSKELETAL 13"/>
    <property type="match status" value="1"/>
</dbReference>
<keyword evidence="2" id="KW-0403">Intermediate filament</keyword>
<evidence type="ECO:0000256" key="3">
    <source>
        <dbReference type="ARBA" id="ARBA00023054"/>
    </source>
</evidence>
<evidence type="ECO:0000259" key="6">
    <source>
        <dbReference type="PROSITE" id="PS51842"/>
    </source>
</evidence>
<proteinExistence type="predicted"/>
<dbReference type="FunFam" id="1.20.5.170:FF:000002">
    <property type="entry name" value="Type I keratin KA11"/>
    <property type="match status" value="1"/>
</dbReference>
<dbReference type="Gene3D" id="1.20.5.500">
    <property type="entry name" value="Single helix bin"/>
    <property type="match status" value="1"/>
</dbReference>
<dbReference type="InterPro" id="IPR039008">
    <property type="entry name" value="IF_rod_dom"/>
</dbReference>
<feature type="coiled-coil region" evidence="4">
    <location>
        <begin position="217"/>
        <end position="258"/>
    </location>
</feature>
<feature type="coiled-coil region" evidence="4">
    <location>
        <begin position="116"/>
        <end position="188"/>
    </location>
</feature>
<dbReference type="Pfam" id="PF00038">
    <property type="entry name" value="Filament"/>
    <property type="match status" value="1"/>
</dbReference>
<dbReference type="Gene3D" id="1.20.5.1160">
    <property type="entry name" value="Vasodilator-stimulated phosphoprotein"/>
    <property type="match status" value="1"/>
</dbReference>
<dbReference type="InterPro" id="IPR002957">
    <property type="entry name" value="Keratin_I"/>
</dbReference>
<dbReference type="AlphaFoldDB" id="A0AAD1SMG9"/>
<sequence>MGDLRILTFSVPTPRSNFVLSCLSPAMSYNYVQSSSSRSGSGLSARLSGGVFGSSSTHGGFGGSGISQSSARLVSSGMGGHFSSNFGGSSFGGAGGSGFSVGGGDGLLSGNEKFAMQNLNGRLSNYLDKVRSLEEANTDLEKKIHEWYEKQGSVTVREQDYAHYYTTIDELREKILNATIDNNQILLQIDNSRLAADDFKLKYENELSLRMSVEGDINGLRKVLDELTLSRADLEMQIENLKEELAYLKKNHAEEMSEKGQMMSGTVNVEMDAAPGTDLTKILSEMRDQYEHIAEKNRRDAEAWYIAQSESLQKEVVTHVEQVHTTKTEITELRRTLQGLEIELQSQYSTKSGFEASLAETESRYSAQLGHIQSVIGGIEHQLGDLRSEMERSNLEYKNLLDIKAHLEAEIATYRKLMDEHSGSTERSGKETSVSGSKETTTTTTTKVQVASKEESSAVEKK</sequence>
<dbReference type="PROSITE" id="PS51842">
    <property type="entry name" value="IF_ROD_2"/>
    <property type="match status" value="1"/>
</dbReference>
<feature type="compositionally biased region" description="Basic and acidic residues" evidence="5">
    <location>
        <begin position="452"/>
        <end position="462"/>
    </location>
</feature>
<dbReference type="PANTHER" id="PTHR23239">
    <property type="entry name" value="INTERMEDIATE FILAMENT"/>
    <property type="match status" value="1"/>
</dbReference>
<evidence type="ECO:0000313" key="7">
    <source>
        <dbReference type="EMBL" id="CAH2302569.1"/>
    </source>
</evidence>
<keyword evidence="8" id="KW-1185">Reference proteome</keyword>
<feature type="domain" description="IF rod" evidence="6">
    <location>
        <begin position="112"/>
        <end position="425"/>
    </location>
</feature>
<protein>
    <submittedName>
        <fullName evidence="7">Keratin, type I cytoskeletal 15-like</fullName>
    </submittedName>
</protein>
<dbReference type="GO" id="GO:0005198">
    <property type="term" value="F:structural molecule activity"/>
    <property type="evidence" value="ECO:0007669"/>
    <property type="project" value="InterPro"/>
</dbReference>
<dbReference type="EMBL" id="OW240917">
    <property type="protein sequence ID" value="CAH2302569.1"/>
    <property type="molecule type" value="Genomic_DNA"/>
</dbReference>
<evidence type="ECO:0000256" key="2">
    <source>
        <dbReference type="ARBA" id="ARBA00022754"/>
    </source>
</evidence>
<organism evidence="7 8">
    <name type="scientific">Pelobates cultripes</name>
    <name type="common">Western spadefoot toad</name>
    <dbReference type="NCBI Taxonomy" id="61616"/>
    <lineage>
        <taxon>Eukaryota</taxon>
        <taxon>Metazoa</taxon>
        <taxon>Chordata</taxon>
        <taxon>Craniata</taxon>
        <taxon>Vertebrata</taxon>
        <taxon>Euteleostomi</taxon>
        <taxon>Amphibia</taxon>
        <taxon>Batrachia</taxon>
        <taxon>Anura</taxon>
        <taxon>Pelobatoidea</taxon>
        <taxon>Pelobatidae</taxon>
        <taxon>Pelobates</taxon>
    </lineage>
</organism>
<evidence type="ECO:0000313" key="8">
    <source>
        <dbReference type="Proteomes" id="UP001295444"/>
    </source>
</evidence>
<accession>A0AAD1SMG9</accession>
<name>A0AAD1SMG9_PELCU</name>
<dbReference type="SMART" id="SM01391">
    <property type="entry name" value="Filament"/>
    <property type="match status" value="1"/>
</dbReference>
<reference evidence="7" key="1">
    <citation type="submission" date="2022-03" db="EMBL/GenBank/DDBJ databases">
        <authorList>
            <person name="Alioto T."/>
            <person name="Alioto T."/>
            <person name="Gomez Garrido J."/>
        </authorList>
    </citation>
    <scope>NUCLEOTIDE SEQUENCE</scope>
</reference>
<dbReference type="PRINTS" id="PR01248">
    <property type="entry name" value="TYPE1KERATIN"/>
</dbReference>
<dbReference type="GO" id="GO:0045109">
    <property type="term" value="P:intermediate filament organization"/>
    <property type="evidence" value="ECO:0007669"/>
    <property type="project" value="TreeGrafter"/>
</dbReference>
<dbReference type="GO" id="GO:0005882">
    <property type="term" value="C:intermediate filament"/>
    <property type="evidence" value="ECO:0007669"/>
    <property type="project" value="UniProtKB-KW"/>
</dbReference>
<keyword evidence="3 4" id="KW-0175">Coiled coil</keyword>
<dbReference type="Gene3D" id="1.20.5.170">
    <property type="match status" value="1"/>
</dbReference>
<dbReference type="FunFam" id="1.20.5.1160:FF:000002">
    <property type="entry name" value="Type I keratin 10"/>
    <property type="match status" value="1"/>
</dbReference>
<evidence type="ECO:0000256" key="1">
    <source>
        <dbReference type="ARBA" id="ARBA00022744"/>
    </source>
</evidence>
<feature type="region of interest" description="Disordered" evidence="5">
    <location>
        <begin position="419"/>
        <end position="462"/>
    </location>
</feature>
<evidence type="ECO:0000256" key="5">
    <source>
        <dbReference type="SAM" id="MobiDB-lite"/>
    </source>
</evidence>
<dbReference type="Proteomes" id="UP001295444">
    <property type="component" value="Chromosome 06"/>
</dbReference>
<keyword evidence="1" id="KW-0416">Keratin</keyword>
<dbReference type="GO" id="GO:0030855">
    <property type="term" value="P:epithelial cell differentiation"/>
    <property type="evidence" value="ECO:0007669"/>
    <property type="project" value="TreeGrafter"/>
</dbReference>
<gene>
    <name evidence="7" type="ORF">PECUL_23A055227</name>
</gene>